<dbReference type="InterPro" id="IPR013197">
    <property type="entry name" value="RNA_pol_III_RPC82-rel_HTH"/>
</dbReference>
<dbReference type="Proteomes" id="UP000054107">
    <property type="component" value="Unassembled WGS sequence"/>
</dbReference>
<keyword evidence="1" id="KW-0539">Nucleus</keyword>
<dbReference type="Gene3D" id="1.10.10.10">
    <property type="entry name" value="Winged helix-like DNA-binding domain superfamily/Winged helix DNA-binding domain"/>
    <property type="match status" value="2"/>
</dbReference>
<dbReference type="InterPro" id="IPR039748">
    <property type="entry name" value="RPC3"/>
</dbReference>
<protein>
    <recommendedName>
        <fullName evidence="1">DNA-directed RNA polymerase III subunit RPC3</fullName>
        <shortName evidence="1">RNA polymerase III subunit C3</shortName>
    </recommendedName>
</protein>
<dbReference type="GO" id="GO:0003697">
    <property type="term" value="F:single-stranded DNA binding"/>
    <property type="evidence" value="ECO:0007669"/>
    <property type="project" value="UniProtKB-UniRule"/>
</dbReference>
<proteinExistence type="inferred from homology"/>
<keyword evidence="1" id="KW-0804">Transcription</keyword>
<comment type="similarity">
    <text evidence="1">Belongs to the RNA polymerase beta chain family.</text>
</comment>
<reference evidence="3 4" key="1">
    <citation type="submission" date="2014-09" db="EMBL/GenBank/DDBJ databases">
        <authorList>
            <person name="Ellenberger Sabrina"/>
        </authorList>
    </citation>
    <scope>NUCLEOTIDE SEQUENCE [LARGE SCALE GENOMIC DNA]</scope>
    <source>
        <strain evidence="3 4">CBS 412.66</strain>
    </source>
</reference>
<dbReference type="PANTHER" id="PTHR12949:SF0">
    <property type="entry name" value="DNA-DIRECTED RNA POLYMERASE III SUBUNIT RPC3"/>
    <property type="match status" value="1"/>
</dbReference>
<evidence type="ECO:0000313" key="4">
    <source>
        <dbReference type="Proteomes" id="UP000054107"/>
    </source>
</evidence>
<dbReference type="OrthoDB" id="272392at2759"/>
<comment type="function">
    <text evidence="1">DNA-dependent RNA polymerase catalyzes the transcription of DNA into RNA using the four ribonucleoside triphosphates as substrates. Specific core component of RNA polymerase III which synthesizes small RNAs, such as 5S rRNA and tRNAs.</text>
</comment>
<name>A0A0B7NM76_9FUNG</name>
<sequence>MSCEALICREILKDDFGLYPATIADLLLLKGRLTLTDLIRFSRYTPKLVRECLIVLIQHGIVFFSETTDISKTDATYYEAEPENIMMRLRMGRIMRITEEHYGKPGSAICRLLFLEGRVKLNQVLQWASVNDDKQKDGK</sequence>
<comment type="subcellular location">
    <subcellularLocation>
        <location evidence="1">Nucleus</location>
    </subcellularLocation>
</comment>
<dbReference type="Pfam" id="PF08221">
    <property type="entry name" value="HTH_9"/>
    <property type="match status" value="1"/>
</dbReference>
<evidence type="ECO:0000259" key="2">
    <source>
        <dbReference type="Pfam" id="PF08221"/>
    </source>
</evidence>
<organism evidence="3 4">
    <name type="scientific">Parasitella parasitica</name>
    <dbReference type="NCBI Taxonomy" id="35722"/>
    <lineage>
        <taxon>Eukaryota</taxon>
        <taxon>Fungi</taxon>
        <taxon>Fungi incertae sedis</taxon>
        <taxon>Mucoromycota</taxon>
        <taxon>Mucoromycotina</taxon>
        <taxon>Mucoromycetes</taxon>
        <taxon>Mucorales</taxon>
        <taxon>Mucorineae</taxon>
        <taxon>Mucoraceae</taxon>
        <taxon>Parasitella</taxon>
    </lineage>
</organism>
<evidence type="ECO:0000313" key="3">
    <source>
        <dbReference type="EMBL" id="CEP18482.1"/>
    </source>
</evidence>
<dbReference type="EMBL" id="LN733835">
    <property type="protein sequence ID" value="CEP18482.1"/>
    <property type="molecule type" value="Genomic_DNA"/>
</dbReference>
<evidence type="ECO:0000256" key="1">
    <source>
        <dbReference type="RuleBase" id="RU367076"/>
    </source>
</evidence>
<accession>A0A0B7NM76</accession>
<gene>
    <name evidence="3" type="primary">PARPA_12786.1 scaffold 45468</name>
</gene>
<feature type="domain" description="RNA polymerase III subunit RPC82-related helix-turn-helix" evidence="2">
    <location>
        <begin position="7"/>
        <end position="66"/>
    </location>
</feature>
<comment type="subunit">
    <text evidence="1">Component of the RNA polymerase III (Pol III) complex consisting of 17 subunits.</text>
</comment>
<keyword evidence="4" id="KW-1185">Reference proteome</keyword>
<dbReference type="InterPro" id="IPR036388">
    <property type="entry name" value="WH-like_DNA-bd_sf"/>
</dbReference>
<dbReference type="PANTHER" id="PTHR12949">
    <property type="entry name" value="RNA POLYMERASE III DNA DIRECTED -RELATED"/>
    <property type="match status" value="1"/>
</dbReference>
<keyword evidence="1" id="KW-0240">DNA-directed RNA polymerase</keyword>
<dbReference type="AlphaFoldDB" id="A0A0B7NM76"/>
<dbReference type="GO" id="GO:0005666">
    <property type="term" value="C:RNA polymerase III complex"/>
    <property type="evidence" value="ECO:0007669"/>
    <property type="project" value="UniProtKB-UniRule"/>
</dbReference>